<evidence type="ECO:0000256" key="11">
    <source>
        <dbReference type="ARBA" id="ARBA00048679"/>
    </source>
</evidence>
<feature type="compositionally biased region" description="Polar residues" evidence="13">
    <location>
        <begin position="1453"/>
        <end position="1474"/>
    </location>
</feature>
<keyword evidence="6 12" id="KW-0547">Nucleotide-binding</keyword>
<evidence type="ECO:0000259" key="14">
    <source>
        <dbReference type="PROSITE" id="PS50011"/>
    </source>
</evidence>
<dbReference type="PANTHER" id="PTHR47167:SF4">
    <property type="entry name" value="SERINE_THREONINE-PROTEIN KINASE TAO"/>
    <property type="match status" value="1"/>
</dbReference>
<dbReference type="EMBL" id="JAYRBN010000070">
    <property type="protein sequence ID" value="KAL2734874.1"/>
    <property type="molecule type" value="Genomic_DNA"/>
</dbReference>
<dbReference type="CDD" id="cd06607">
    <property type="entry name" value="STKc_TAO"/>
    <property type="match status" value="1"/>
</dbReference>
<dbReference type="InterPro" id="IPR043155">
    <property type="entry name" value="VPS33_dom3b"/>
</dbReference>
<dbReference type="InterPro" id="IPR000719">
    <property type="entry name" value="Prot_kinase_dom"/>
</dbReference>
<dbReference type="FunFam" id="3.30.200.20:FF:000029">
    <property type="entry name" value="Serine/threonine-protein kinase TAO2, putative"/>
    <property type="match status" value="1"/>
</dbReference>
<evidence type="ECO:0000256" key="4">
    <source>
        <dbReference type="ARBA" id="ARBA00022527"/>
    </source>
</evidence>
<dbReference type="FunFam" id="1.10.510.10:FF:000030">
    <property type="entry name" value="Serine/threonine-protein kinase TAO2, putative"/>
    <property type="match status" value="1"/>
</dbReference>
<dbReference type="PANTHER" id="PTHR47167">
    <property type="entry name" value="SERINE/THREONINE-PROTEIN KINASE TAO1-LIKE PROTEIN"/>
    <property type="match status" value="1"/>
</dbReference>
<comment type="caution">
    <text evidence="15">The sequence shown here is derived from an EMBL/GenBank/DDBJ whole genome shotgun (WGS) entry which is preliminary data.</text>
</comment>
<dbReference type="InterPro" id="IPR051234">
    <property type="entry name" value="TAO_STE20_kinase"/>
</dbReference>
<dbReference type="Gene3D" id="1.25.40.850">
    <property type="match status" value="1"/>
</dbReference>
<reference evidence="15 16" key="1">
    <citation type="journal article" date="2024" name="Ann. Entomol. Soc. Am.">
        <title>Genomic analyses of the southern and eastern yellowjacket wasps (Hymenoptera: Vespidae) reveal evolutionary signatures of social life.</title>
        <authorList>
            <person name="Catto M.A."/>
            <person name="Caine P.B."/>
            <person name="Orr S.E."/>
            <person name="Hunt B.G."/>
            <person name="Goodisman M.A.D."/>
        </authorList>
    </citation>
    <scope>NUCLEOTIDE SEQUENCE [LARGE SCALE GENOMIC DNA]</scope>
    <source>
        <strain evidence="15">232</strain>
        <tissue evidence="15">Head and thorax</tissue>
    </source>
</reference>
<feature type="compositionally biased region" description="Basic and acidic residues" evidence="13">
    <location>
        <begin position="1117"/>
        <end position="1129"/>
    </location>
</feature>
<dbReference type="PROSITE" id="PS00107">
    <property type="entry name" value="PROTEIN_KINASE_ATP"/>
    <property type="match status" value="1"/>
</dbReference>
<dbReference type="SUPFAM" id="SSF56112">
    <property type="entry name" value="Protein kinase-like (PK-like)"/>
    <property type="match status" value="1"/>
</dbReference>
<comment type="catalytic activity">
    <reaction evidence="10">
        <text>L-threonyl-[protein] + ATP = O-phospho-L-threonyl-[protein] + ADP + H(+)</text>
        <dbReference type="Rhea" id="RHEA:46608"/>
        <dbReference type="Rhea" id="RHEA-COMP:11060"/>
        <dbReference type="Rhea" id="RHEA-COMP:11605"/>
        <dbReference type="ChEBI" id="CHEBI:15378"/>
        <dbReference type="ChEBI" id="CHEBI:30013"/>
        <dbReference type="ChEBI" id="CHEBI:30616"/>
        <dbReference type="ChEBI" id="CHEBI:61977"/>
        <dbReference type="ChEBI" id="CHEBI:456216"/>
        <dbReference type="EC" id="2.7.11.1"/>
    </reaction>
</comment>
<dbReference type="InterPro" id="IPR017441">
    <property type="entry name" value="Protein_kinase_ATP_BS"/>
</dbReference>
<dbReference type="InterPro" id="IPR043127">
    <property type="entry name" value="Sec-1-like_dom3a"/>
</dbReference>
<dbReference type="InterPro" id="IPR027482">
    <property type="entry name" value="Sec1-like_dom2"/>
</dbReference>
<evidence type="ECO:0000313" key="15">
    <source>
        <dbReference type="EMBL" id="KAL2734874.1"/>
    </source>
</evidence>
<protein>
    <recommendedName>
        <fullName evidence="3">non-specific serine/threonine protein kinase</fullName>
        <ecNumber evidence="3">2.7.11.1</ecNumber>
    </recommendedName>
</protein>
<dbReference type="Gene3D" id="3.90.830.10">
    <property type="entry name" value="Syntaxin Binding Protein 1, Chain A, domain 2"/>
    <property type="match status" value="1"/>
</dbReference>
<evidence type="ECO:0000256" key="5">
    <source>
        <dbReference type="ARBA" id="ARBA00022679"/>
    </source>
</evidence>
<feature type="compositionally biased region" description="Low complexity" evidence="13">
    <location>
        <begin position="933"/>
        <end position="947"/>
    </location>
</feature>
<evidence type="ECO:0000256" key="13">
    <source>
        <dbReference type="SAM" id="MobiDB-lite"/>
    </source>
</evidence>
<feature type="region of interest" description="Disordered" evidence="13">
    <location>
        <begin position="901"/>
        <end position="965"/>
    </location>
</feature>
<dbReference type="Pfam" id="PF00069">
    <property type="entry name" value="Pkinase"/>
    <property type="match status" value="1"/>
</dbReference>
<dbReference type="Pfam" id="PF00995">
    <property type="entry name" value="Sec1"/>
    <property type="match status" value="1"/>
</dbReference>
<dbReference type="Gene3D" id="1.10.510.10">
    <property type="entry name" value="Transferase(Phosphotransferase) domain 1"/>
    <property type="match status" value="1"/>
</dbReference>
<feature type="region of interest" description="Disordered" evidence="13">
    <location>
        <begin position="1075"/>
        <end position="1098"/>
    </location>
</feature>
<feature type="region of interest" description="Disordered" evidence="13">
    <location>
        <begin position="1117"/>
        <end position="1148"/>
    </location>
</feature>
<comment type="catalytic activity">
    <reaction evidence="11">
        <text>L-seryl-[protein] + ATP = O-phospho-L-seryl-[protein] + ADP + H(+)</text>
        <dbReference type="Rhea" id="RHEA:17989"/>
        <dbReference type="Rhea" id="RHEA-COMP:9863"/>
        <dbReference type="Rhea" id="RHEA-COMP:11604"/>
        <dbReference type="ChEBI" id="CHEBI:15378"/>
        <dbReference type="ChEBI" id="CHEBI:29999"/>
        <dbReference type="ChEBI" id="CHEBI:30616"/>
        <dbReference type="ChEBI" id="CHEBI:83421"/>
        <dbReference type="ChEBI" id="CHEBI:456216"/>
        <dbReference type="EC" id="2.7.11.1"/>
    </reaction>
</comment>
<dbReference type="InterPro" id="IPR036045">
    <property type="entry name" value="Sec1-like_sf"/>
</dbReference>
<dbReference type="SMART" id="SM00220">
    <property type="entry name" value="S_TKc"/>
    <property type="match status" value="1"/>
</dbReference>
<evidence type="ECO:0000256" key="10">
    <source>
        <dbReference type="ARBA" id="ARBA00047899"/>
    </source>
</evidence>
<feature type="compositionally biased region" description="Polar residues" evidence="13">
    <location>
        <begin position="953"/>
        <end position="963"/>
    </location>
</feature>
<proteinExistence type="inferred from homology"/>
<gene>
    <name evidence="15" type="ORF">V1477_013592</name>
</gene>
<evidence type="ECO:0000256" key="12">
    <source>
        <dbReference type="PROSITE-ProRule" id="PRU10141"/>
    </source>
</evidence>
<dbReference type="GO" id="GO:0005524">
    <property type="term" value="F:ATP binding"/>
    <property type="evidence" value="ECO:0007669"/>
    <property type="project" value="UniProtKB-UniRule"/>
</dbReference>
<feature type="binding site" evidence="12">
    <location>
        <position position="635"/>
    </location>
    <ligand>
        <name>ATP</name>
        <dbReference type="ChEBI" id="CHEBI:30616"/>
    </ligand>
</feature>
<keyword evidence="7 15" id="KW-0418">Kinase</keyword>
<feature type="domain" description="Protein kinase" evidence="14">
    <location>
        <begin position="605"/>
        <end position="858"/>
    </location>
</feature>
<accession>A0ABD2BQ14</accession>
<evidence type="ECO:0000256" key="6">
    <source>
        <dbReference type="ARBA" id="ARBA00022741"/>
    </source>
</evidence>
<dbReference type="EC" id="2.7.11.1" evidence="3"/>
<comment type="similarity">
    <text evidence="2">Belongs to the STXBP/unc-18/SEC1 family.</text>
</comment>
<dbReference type="InterPro" id="IPR043154">
    <property type="entry name" value="Sec-1-like_dom1"/>
</dbReference>
<name>A0ABD2BQ14_VESMC</name>
<evidence type="ECO:0000256" key="3">
    <source>
        <dbReference type="ARBA" id="ARBA00012513"/>
    </source>
</evidence>
<dbReference type="InterPro" id="IPR011009">
    <property type="entry name" value="Kinase-like_dom_sf"/>
</dbReference>
<evidence type="ECO:0000256" key="7">
    <source>
        <dbReference type="ARBA" id="ARBA00022777"/>
    </source>
</evidence>
<dbReference type="SUPFAM" id="SSF56815">
    <property type="entry name" value="Sec1/munc18-like (SM) proteins"/>
    <property type="match status" value="1"/>
</dbReference>
<organism evidence="15 16">
    <name type="scientific">Vespula maculifrons</name>
    <name type="common">Eastern yellow jacket</name>
    <name type="synonym">Wasp</name>
    <dbReference type="NCBI Taxonomy" id="7453"/>
    <lineage>
        <taxon>Eukaryota</taxon>
        <taxon>Metazoa</taxon>
        <taxon>Ecdysozoa</taxon>
        <taxon>Arthropoda</taxon>
        <taxon>Hexapoda</taxon>
        <taxon>Insecta</taxon>
        <taxon>Pterygota</taxon>
        <taxon>Neoptera</taxon>
        <taxon>Endopterygota</taxon>
        <taxon>Hymenoptera</taxon>
        <taxon>Apocrita</taxon>
        <taxon>Aculeata</taxon>
        <taxon>Vespoidea</taxon>
        <taxon>Vespidae</taxon>
        <taxon>Vespinae</taxon>
        <taxon>Vespula</taxon>
    </lineage>
</organism>
<dbReference type="Gene3D" id="3.40.50.2060">
    <property type="match status" value="1"/>
</dbReference>
<keyword evidence="4" id="KW-0723">Serine/threonine-protein kinase</keyword>
<evidence type="ECO:0000256" key="1">
    <source>
        <dbReference type="ARBA" id="ARBA00008874"/>
    </source>
</evidence>
<keyword evidence="8 12" id="KW-0067">ATP-binding</keyword>
<dbReference type="Proteomes" id="UP001607303">
    <property type="component" value="Unassembled WGS sequence"/>
</dbReference>
<keyword evidence="5" id="KW-0808">Transferase</keyword>
<dbReference type="InterPro" id="IPR001619">
    <property type="entry name" value="Sec1-like"/>
</dbReference>
<sequence length="1474" mass="169713">MSLTHLSSGRLNVALIQEQARKQLLHLFEQCDGTKAIIWDESLAGPIGLVAKYNLLQEHDVVKIYPLCGGTLSIPPNIANIIFITRPQLALMDLVAENVHGEEGKRPRKEFHLFFVPRKSLLCQKKLQNRGVFGSFTLIEEFKCDIFPFDSDLLSMELNESFKEFYLENDPTCLYQVAQAIQSLQRLYGKIPKVTGRGPAAAKVCELLERLNREEEDSKMNVLQPTPIEHLLLLDRSVDLLSPLVTQLTYEGLIDEIFGIKYNTVQLPARKFHDSDDSPTVMSLNEKEQIILNSGEELFAEIRDKNFNGVGPVLSKKAKVISSQFDERHGDKSVQEIKQFVAKLPHMLATKQSLARHTTIAEMIKEVTDSNSFLESLQIEQELLNCIDTDKPNSYIEDLIAQQQPLLKVLRLLCIQSLTNSGLKPKLLDYYKREIIQTYGYQHLPTLLNLEKAGLLKAQQSIRQYTVLRKALRLTVEDESEITPKDISYVHSIYAPLSIRLAEQLVQPNGWQGLNDVMGLLPGPTVTNVSYNLAFTGRRNSITSEDSNSDPPKLVLIFFIGGCTFAEISALRFLSQQEDPVSRPGSLKDPEIAELFEKNDPEKIFEDLREIGHGSFGAVYYARCLVTKEIVAIKKMSYLGKQTVEKWQDILKEIRFLRQLNHPNTIEYKGCYLRDHTAWLVMEYCLGSASDIIEVHKRPLKEDEIAAICEGVLRGLHYLHSLGRIHRDVKAGNILLTENGTVKLADFGSASIKCPANSFVGTPYWMAPEVILAMDEGQYDGKVDVWSLGITCIELAERKPPYFNMNAMSALYHIAQNDTPALNSPDWTDVFRHFVEVCLTKSPNERPTSGTLLSHQFVTRTRSPQVLIDLIQRTKAAVRELDNLNYRKMKKILMIDACETESTVGDADDTPDEQTGGDSSKSNSITSEHSIHSMGVSASSQSSSTNSLPLPNADSNDYSTGSVRNRHKITTGGVTANLLEHGANNFATIRTTSIVTKQQKEHMQEEMHEQMSGYKRMRREHQGALVKLEERCKMEMESHKQLLDKEYETLLQQFSKELEKLQLRHYQELERKLKQNQNAEKKLHKEITSRQEADRKALEAQQKREYKAYKERWKKELSQDEVTPKRQRDATLQSQKDNLRQMEAQEEQRLARGQREYLDLEIRKFRRKKLLIFHSLEQELLREELNKRQQQLEQAHAMLLRHHEKTQELEYRQQRAVHALREDQVLRQHATELCNQQDYMQRAERDLRKKHALELKQQPKSLKQKEMQIRKQFRETCKIQTRQYKALKAQILQTTPKDEQKAVIKKLKEEQRRKLALLGDQYEQSIAEMLQKQSIRLDESQEVQCHNLKERLNYELEILIAYQSKNKMQAEAQRNRERRELEDRVSVRRALLEQKMELETQEFLRERSERIRLLHERQERELQQFDEESARIGFSALAIAEASKESYPDDESLSGSMLSLAHSNSSTSFPPNSL</sequence>
<keyword evidence="16" id="KW-1185">Reference proteome</keyword>
<evidence type="ECO:0000256" key="9">
    <source>
        <dbReference type="ARBA" id="ARBA00023054"/>
    </source>
</evidence>
<evidence type="ECO:0000313" key="16">
    <source>
        <dbReference type="Proteomes" id="UP001607303"/>
    </source>
</evidence>
<feature type="compositionally biased region" description="Polar residues" evidence="13">
    <location>
        <begin position="916"/>
        <end position="928"/>
    </location>
</feature>
<evidence type="ECO:0000256" key="8">
    <source>
        <dbReference type="ARBA" id="ARBA00022840"/>
    </source>
</evidence>
<dbReference type="GO" id="GO:0004674">
    <property type="term" value="F:protein serine/threonine kinase activity"/>
    <property type="evidence" value="ECO:0007669"/>
    <property type="project" value="UniProtKB-KW"/>
</dbReference>
<dbReference type="Gene3D" id="3.40.50.1910">
    <property type="match status" value="1"/>
</dbReference>
<dbReference type="Gene3D" id="3.30.200.20">
    <property type="entry name" value="Phosphorylase Kinase, domain 1"/>
    <property type="match status" value="1"/>
</dbReference>
<feature type="region of interest" description="Disordered" evidence="13">
    <location>
        <begin position="1445"/>
        <end position="1474"/>
    </location>
</feature>
<evidence type="ECO:0000256" key="2">
    <source>
        <dbReference type="ARBA" id="ARBA00009884"/>
    </source>
</evidence>
<comment type="similarity">
    <text evidence="1">Belongs to the protein kinase superfamily. STE Ser/Thr protein kinase family. STE20 subfamily.</text>
</comment>
<dbReference type="PROSITE" id="PS50011">
    <property type="entry name" value="PROTEIN_KINASE_DOM"/>
    <property type="match status" value="1"/>
</dbReference>
<keyword evidence="9" id="KW-0175">Coiled coil</keyword>